<evidence type="ECO:0000259" key="2">
    <source>
        <dbReference type="Pfam" id="PF07883"/>
    </source>
</evidence>
<dbReference type="InterPro" id="IPR011051">
    <property type="entry name" value="RmlC_Cupin_sf"/>
</dbReference>
<dbReference type="GO" id="GO:0046872">
    <property type="term" value="F:metal ion binding"/>
    <property type="evidence" value="ECO:0007669"/>
    <property type="project" value="UniProtKB-KW"/>
</dbReference>
<dbReference type="OrthoDB" id="9806121at2"/>
<dbReference type="AlphaFoldDB" id="A0A1H8GEE8"/>
<reference evidence="3 4" key="1">
    <citation type="submission" date="2016-10" db="EMBL/GenBank/DDBJ databases">
        <authorList>
            <person name="de Groot N.N."/>
        </authorList>
    </citation>
    <scope>NUCLEOTIDE SEQUENCE [LARGE SCALE GENOMIC DNA]</scope>
    <source>
        <strain evidence="3 4">DSM 46701</strain>
    </source>
</reference>
<evidence type="ECO:0000313" key="4">
    <source>
        <dbReference type="Proteomes" id="UP000199695"/>
    </source>
</evidence>
<evidence type="ECO:0000256" key="1">
    <source>
        <dbReference type="ARBA" id="ARBA00022723"/>
    </source>
</evidence>
<dbReference type="Gene3D" id="2.60.120.10">
    <property type="entry name" value="Jelly Rolls"/>
    <property type="match status" value="1"/>
</dbReference>
<dbReference type="RefSeq" id="WP_089969850.1">
    <property type="nucleotide sequence ID" value="NZ_FOCQ01000011.1"/>
</dbReference>
<dbReference type="PANTHER" id="PTHR35848:SF9">
    <property type="entry name" value="SLL1358 PROTEIN"/>
    <property type="match status" value="1"/>
</dbReference>
<dbReference type="PANTHER" id="PTHR35848">
    <property type="entry name" value="OXALATE-BINDING PROTEIN"/>
    <property type="match status" value="1"/>
</dbReference>
<dbReference type="STRING" id="1173111.SAMN05444955_11123"/>
<dbReference type="Pfam" id="PF07883">
    <property type="entry name" value="Cupin_2"/>
    <property type="match status" value="1"/>
</dbReference>
<proteinExistence type="predicted"/>
<dbReference type="InterPro" id="IPR013096">
    <property type="entry name" value="Cupin_2"/>
</dbReference>
<keyword evidence="1" id="KW-0479">Metal-binding</keyword>
<dbReference type="InterPro" id="IPR014710">
    <property type="entry name" value="RmlC-like_jellyroll"/>
</dbReference>
<dbReference type="GO" id="GO:0016853">
    <property type="term" value="F:isomerase activity"/>
    <property type="evidence" value="ECO:0007669"/>
    <property type="project" value="UniProtKB-KW"/>
</dbReference>
<evidence type="ECO:0000313" key="3">
    <source>
        <dbReference type="EMBL" id="SEN42382.1"/>
    </source>
</evidence>
<organism evidence="3 4">
    <name type="scientific">Lihuaxuella thermophila</name>
    <dbReference type="NCBI Taxonomy" id="1173111"/>
    <lineage>
        <taxon>Bacteria</taxon>
        <taxon>Bacillati</taxon>
        <taxon>Bacillota</taxon>
        <taxon>Bacilli</taxon>
        <taxon>Bacillales</taxon>
        <taxon>Thermoactinomycetaceae</taxon>
        <taxon>Lihuaxuella</taxon>
    </lineage>
</organism>
<sequence>MKISKENAEHYLWGDFCDGWQLVKQKELSIIHERMPPQTSEVRHYHRKARQFFFVLSGTATMEIDGEIIILRDHEGVEVPPNVPHQMMNQSDCVVEFLVISQPASKEDRVLTD</sequence>
<dbReference type="SUPFAM" id="SSF51182">
    <property type="entry name" value="RmlC-like cupins"/>
    <property type="match status" value="1"/>
</dbReference>
<dbReference type="Proteomes" id="UP000199695">
    <property type="component" value="Unassembled WGS sequence"/>
</dbReference>
<keyword evidence="3" id="KW-0413">Isomerase</keyword>
<name>A0A1H8GEE8_9BACL</name>
<dbReference type="EMBL" id="FOCQ01000011">
    <property type="protein sequence ID" value="SEN42382.1"/>
    <property type="molecule type" value="Genomic_DNA"/>
</dbReference>
<protein>
    <submittedName>
        <fullName evidence="3">Mannose-6-phosphate isomerase, cupin superfamily</fullName>
    </submittedName>
</protein>
<keyword evidence="4" id="KW-1185">Reference proteome</keyword>
<dbReference type="InterPro" id="IPR051610">
    <property type="entry name" value="GPI/OXD"/>
</dbReference>
<gene>
    <name evidence="3" type="ORF">SAMN05444955_11123</name>
</gene>
<feature type="domain" description="Cupin type-2" evidence="2">
    <location>
        <begin position="32"/>
        <end position="100"/>
    </location>
</feature>
<accession>A0A1H8GEE8</accession>